<dbReference type="OrthoDB" id="1045822at2759"/>
<name>A0A8T2SHG1_CERRI</name>
<comment type="caution">
    <text evidence="1">The sequence shown here is derived from an EMBL/GenBank/DDBJ whole genome shotgun (WGS) entry which is preliminary data.</text>
</comment>
<dbReference type="PANTHER" id="PTHR15907">
    <property type="entry name" value="DUF614 FAMILY PROTEIN-RELATED"/>
    <property type="match status" value="1"/>
</dbReference>
<dbReference type="OMA" id="CEDMAIS"/>
<dbReference type="NCBIfam" id="TIGR01571">
    <property type="entry name" value="A_thal_Cys_rich"/>
    <property type="match status" value="1"/>
</dbReference>
<reference evidence="1" key="1">
    <citation type="submission" date="2021-08" db="EMBL/GenBank/DDBJ databases">
        <title>WGS assembly of Ceratopteris richardii.</title>
        <authorList>
            <person name="Marchant D.B."/>
            <person name="Chen G."/>
            <person name="Jenkins J."/>
            <person name="Shu S."/>
            <person name="Leebens-Mack J."/>
            <person name="Grimwood J."/>
            <person name="Schmutz J."/>
            <person name="Soltis P."/>
            <person name="Soltis D."/>
            <person name="Chen Z.-H."/>
        </authorList>
    </citation>
    <scope>NUCLEOTIDE SEQUENCE</scope>
    <source>
        <strain evidence="1">Whitten #5841</strain>
        <tissue evidence="1">Leaf</tissue>
    </source>
</reference>
<accession>A0A8T2SHG1</accession>
<organism evidence="1 2">
    <name type="scientific">Ceratopteris richardii</name>
    <name type="common">Triangle waterfern</name>
    <dbReference type="NCBI Taxonomy" id="49495"/>
    <lineage>
        <taxon>Eukaryota</taxon>
        <taxon>Viridiplantae</taxon>
        <taxon>Streptophyta</taxon>
        <taxon>Embryophyta</taxon>
        <taxon>Tracheophyta</taxon>
        <taxon>Polypodiopsida</taxon>
        <taxon>Polypodiidae</taxon>
        <taxon>Polypodiales</taxon>
        <taxon>Pteridineae</taxon>
        <taxon>Pteridaceae</taxon>
        <taxon>Parkerioideae</taxon>
        <taxon>Ceratopteris</taxon>
    </lineage>
</organism>
<evidence type="ECO:0000313" key="1">
    <source>
        <dbReference type="EMBL" id="KAH7351500.1"/>
    </source>
</evidence>
<sequence length="136" mass="15586">MKQPPQLGQWTTGFFCRAFVDLEAWSCAFFCPCIAVGRIANIVDRGETSCEEGCCIYCGIQWITGMGFLYSCMYRKKVRDMFDLPPEPCNDILTDWCCHSCSISQVYRELKNRGLNPTKGYKVIQQTVPQVQIMQK</sequence>
<dbReference type="AlphaFoldDB" id="A0A8T2SHG1"/>
<dbReference type="Pfam" id="PF04749">
    <property type="entry name" value="PLAC8"/>
    <property type="match status" value="1"/>
</dbReference>
<dbReference type="InterPro" id="IPR006461">
    <property type="entry name" value="PLAC_motif_containing"/>
</dbReference>
<dbReference type="EMBL" id="CM035424">
    <property type="protein sequence ID" value="KAH7351500.1"/>
    <property type="molecule type" value="Genomic_DNA"/>
</dbReference>
<evidence type="ECO:0000313" key="2">
    <source>
        <dbReference type="Proteomes" id="UP000825935"/>
    </source>
</evidence>
<proteinExistence type="predicted"/>
<gene>
    <name evidence="1" type="ORF">KP509_19G000200</name>
</gene>
<dbReference type="Proteomes" id="UP000825935">
    <property type="component" value="Chromosome 19"/>
</dbReference>
<protein>
    <submittedName>
        <fullName evidence="1">Uncharacterized protein</fullName>
    </submittedName>
</protein>
<keyword evidence="2" id="KW-1185">Reference proteome</keyword>